<keyword evidence="1" id="KW-0472">Membrane</keyword>
<keyword evidence="1" id="KW-0812">Transmembrane</keyword>
<reference evidence="2" key="1">
    <citation type="submission" date="2021-10" db="EMBL/GenBank/DDBJ databases">
        <title>Anaerobic single-cell dispensing facilitates the cultivation of human gut bacteria.</title>
        <authorList>
            <person name="Afrizal A."/>
        </authorList>
    </citation>
    <scope>NUCLEOTIDE SEQUENCE</scope>
    <source>
        <strain evidence="2">CLA-AA-H215</strain>
    </source>
</reference>
<protein>
    <submittedName>
        <fullName evidence="2">Uncharacterized protein</fullName>
    </submittedName>
</protein>
<dbReference type="AlphaFoldDB" id="A0AAE3JGA5"/>
<feature type="transmembrane region" description="Helical" evidence="1">
    <location>
        <begin position="37"/>
        <end position="54"/>
    </location>
</feature>
<organism evidence="2 3">
    <name type="scientific">Hominifimenecus microfluidus</name>
    <dbReference type="NCBI Taxonomy" id="2885348"/>
    <lineage>
        <taxon>Bacteria</taxon>
        <taxon>Bacillati</taxon>
        <taxon>Bacillota</taxon>
        <taxon>Clostridia</taxon>
        <taxon>Lachnospirales</taxon>
        <taxon>Lachnospiraceae</taxon>
        <taxon>Hominifimenecus</taxon>
    </lineage>
</organism>
<feature type="transmembrane region" description="Helical" evidence="1">
    <location>
        <begin position="320"/>
        <end position="341"/>
    </location>
</feature>
<keyword evidence="1" id="KW-1133">Transmembrane helix</keyword>
<accession>A0AAE3JGA5</accession>
<name>A0AAE3JGA5_9FIRM</name>
<evidence type="ECO:0000256" key="1">
    <source>
        <dbReference type="SAM" id="Phobius"/>
    </source>
</evidence>
<feature type="transmembrane region" description="Helical" evidence="1">
    <location>
        <begin position="268"/>
        <end position="286"/>
    </location>
</feature>
<dbReference type="Proteomes" id="UP001198182">
    <property type="component" value="Unassembled WGS sequence"/>
</dbReference>
<dbReference type="RefSeq" id="WP_308454723.1">
    <property type="nucleotide sequence ID" value="NZ_JAJEQR010000060.1"/>
</dbReference>
<evidence type="ECO:0000313" key="2">
    <source>
        <dbReference type="EMBL" id="MCC2232315.1"/>
    </source>
</evidence>
<proteinExistence type="predicted"/>
<gene>
    <name evidence="2" type="ORF">LKD81_15170</name>
</gene>
<keyword evidence="3" id="KW-1185">Reference proteome</keyword>
<dbReference type="EMBL" id="JAJEQR010000060">
    <property type="protein sequence ID" value="MCC2232315.1"/>
    <property type="molecule type" value="Genomic_DNA"/>
</dbReference>
<evidence type="ECO:0000313" key="3">
    <source>
        <dbReference type="Proteomes" id="UP001198182"/>
    </source>
</evidence>
<comment type="caution">
    <text evidence="2">The sequence shown here is derived from an EMBL/GenBank/DDBJ whole genome shotgun (WGS) entry which is preliminary data.</text>
</comment>
<sequence>MNREIQKERRASETQQTVRIENALLLARKTMPGTGKYLTMLLAALAFFLLFSGIRIDRNIRAEQALPCEITAAAEQTGISSSMLSLAGQIPGVEAVSLTDTMEAALRYEDYQAAVLLRSLDSAVLEGEWLCGSAYPDETAMPYLVLNEAALYAFRNAKKAKLEAPEQLSWTELELTLQNGNDHETVIRVSGVLHDGAEDARAYLSTAQLRNLKSEAGMETAEGQLWLRMANAGARADVVHALSDLSLTADENDDRQEEWNRQEERRNLYLGTGAAVLFAAAGMMAAQEKYRRDRLHPACELLDMEGIPDPVLRRIAWLRWGILVLVSMLLGAAGAVIYQWITA</sequence>